<sequence>MADRPVALFLPTAAHVLLLLLFASAASRGAADTNPGDLASMQALATALGADKALDWSASADPCTSWAGVACSDGRVTAIQVGNRSLAGSLPADVRNLTSLVRLELQNNRLAGPLPSLAGLASLQVLLLHGNLFSSIPPDFFSGLSSLQAVFLDENPLAAWPLPASLTDAAALVNFSANAANVSGPIPDFLATAFPGLDHLGLAFNLLSGPVPSAFAAAPFRSLWLNNQAGPSRLNGGIAFVQNMTALEELWLQSNDFSGPLPDFSGLTNLRNLELRDNQLTGVVPRSLIELKSLSKVTLTNNLLQGPVPVFPNSVTVDLVPGSESSCLKSAGECDDRVTLLLSIAKSFGYPKRFAENWKENDPCGWLGISCDADGNITVINFSRMGLNGTISPDFSAFTSLQRLLLPDNNLTGTIPSTLTNLTSLKELDVSNNMLWGKIPSFSKNVLVKTGGNVNMGKDVAPPGSDSGSAPNGSNSNPAGSVDASGNSSGKASSVSAGVIAGSVIAVVAGVSLVGLLSFCYYKKKLQNSGRVQSPNTTVIHPRHSGSDQDMVKITVVGSSMNGGTTASESYSQASSGPSDVHVVDAGNMVISIQVLRNVTNNFSEENILGRGGFGTVYKGELHDGTKIAVKRMEAGVMGTKGLNEFKSEIAVLTKVRHRNLVSLLGYCLDGNERLLVYEYMPQGTLSRHLLDWKEEGLKPLEWKKRLSIALDVARGVEYLHNLAHQSFIHRDLKPSNILLGDDMKAKVADFGLVRLAPDGKGCSVETRLAGTFGYLAPEYAVTGRVTTKADVYSFGVILMELITGRKALDESQPEESVHLVTWFRRMQLNKDTFRKAIDPTIDLDEETLASISTVAELAGHCCAREPHQRPDMSHAVTVLASLAELWKPSDPDSEDSYGIDLDMSLPQALKKWQAFDDSGHFDGATSSFLASLDNTQTSIPTRPPGFADSFTSSDGR</sequence>
<keyword evidence="9" id="KW-0677">Repeat</keyword>
<evidence type="ECO:0000256" key="6">
    <source>
        <dbReference type="ARBA" id="ARBA00022679"/>
    </source>
</evidence>
<evidence type="ECO:0000256" key="4">
    <source>
        <dbReference type="ARBA" id="ARBA00022527"/>
    </source>
</evidence>
<evidence type="ECO:0000256" key="19">
    <source>
        <dbReference type="ARBA" id="ARBA00048679"/>
    </source>
</evidence>
<dbReference type="PANTHER" id="PTHR47986:SF29">
    <property type="entry name" value="RECEPTOR PROTEIN KINASE TMK1"/>
    <property type="match status" value="1"/>
</dbReference>
<proteinExistence type="inferred from homology"/>
<organism evidence="24 25">
    <name type="scientific">Musa troglodytarum</name>
    <name type="common">fe'i banana</name>
    <dbReference type="NCBI Taxonomy" id="320322"/>
    <lineage>
        <taxon>Eukaryota</taxon>
        <taxon>Viridiplantae</taxon>
        <taxon>Streptophyta</taxon>
        <taxon>Embryophyta</taxon>
        <taxon>Tracheophyta</taxon>
        <taxon>Spermatophyta</taxon>
        <taxon>Magnoliopsida</taxon>
        <taxon>Liliopsida</taxon>
        <taxon>Zingiberales</taxon>
        <taxon>Musaceae</taxon>
        <taxon>Musa</taxon>
    </lineage>
</organism>
<keyword evidence="14" id="KW-0472">Membrane</keyword>
<evidence type="ECO:0000256" key="3">
    <source>
        <dbReference type="ARBA" id="ARBA00012513"/>
    </source>
</evidence>
<comment type="similarity">
    <text evidence="2">Belongs to the protein kinase superfamily. Ser/Thr protein kinase family.</text>
</comment>
<dbReference type="EC" id="2.7.11.1" evidence="3"/>
<dbReference type="GO" id="GO:0004674">
    <property type="term" value="F:protein serine/threonine kinase activity"/>
    <property type="evidence" value="ECO:0007669"/>
    <property type="project" value="UniProtKB-KW"/>
</dbReference>
<keyword evidence="5" id="KW-0433">Leucine-rich repeat</keyword>
<dbReference type="GO" id="GO:0005524">
    <property type="term" value="F:ATP binding"/>
    <property type="evidence" value="ECO:0007669"/>
    <property type="project" value="UniProtKB-UniRule"/>
</dbReference>
<evidence type="ECO:0000256" key="17">
    <source>
        <dbReference type="ARBA" id="ARBA00023180"/>
    </source>
</evidence>
<dbReference type="EMBL" id="CP097508">
    <property type="protein sequence ID" value="URE08882.1"/>
    <property type="molecule type" value="Genomic_DNA"/>
</dbReference>
<gene>
    <name evidence="24" type="ORF">MUK42_23507</name>
</gene>
<evidence type="ECO:0000256" key="20">
    <source>
        <dbReference type="PROSITE-ProRule" id="PRU10141"/>
    </source>
</evidence>
<accession>A0A9E7GA30</accession>
<keyword evidence="12 20" id="KW-0067">ATP-binding</keyword>
<dbReference type="SUPFAM" id="SSF52058">
    <property type="entry name" value="L domain-like"/>
    <property type="match status" value="1"/>
</dbReference>
<dbReference type="Pfam" id="PF07714">
    <property type="entry name" value="PK_Tyr_Ser-Thr"/>
    <property type="match status" value="1"/>
</dbReference>
<name>A0A9E7GA30_9LILI</name>
<dbReference type="Pfam" id="PF13855">
    <property type="entry name" value="LRR_8"/>
    <property type="match status" value="1"/>
</dbReference>
<protein>
    <recommendedName>
        <fullName evidence="3">non-specific serine/threonine protein kinase</fullName>
        <ecNumber evidence="3">2.7.11.1</ecNumber>
    </recommendedName>
</protein>
<evidence type="ECO:0000256" key="12">
    <source>
        <dbReference type="ARBA" id="ARBA00022840"/>
    </source>
</evidence>
<dbReference type="InterPro" id="IPR008271">
    <property type="entry name" value="Ser/Thr_kinase_AS"/>
</dbReference>
<evidence type="ECO:0000256" key="16">
    <source>
        <dbReference type="ARBA" id="ARBA00023170"/>
    </source>
</evidence>
<dbReference type="FunFam" id="1.10.510.10:FF:000198">
    <property type="entry name" value="receptor protein kinase TMK1"/>
    <property type="match status" value="1"/>
</dbReference>
<evidence type="ECO:0000259" key="23">
    <source>
        <dbReference type="PROSITE" id="PS50011"/>
    </source>
</evidence>
<dbReference type="SMART" id="SM00365">
    <property type="entry name" value="LRR_SD22"/>
    <property type="match status" value="3"/>
</dbReference>
<dbReference type="CDD" id="cd14066">
    <property type="entry name" value="STKc_IRAK"/>
    <property type="match status" value="1"/>
</dbReference>
<dbReference type="Gene3D" id="3.80.10.10">
    <property type="entry name" value="Ribonuclease Inhibitor"/>
    <property type="match status" value="2"/>
</dbReference>
<dbReference type="FunFam" id="3.80.10.10:FF:000190">
    <property type="entry name" value="Receptor-like kinase TMK4"/>
    <property type="match status" value="1"/>
</dbReference>
<feature type="domain" description="Protein kinase" evidence="23">
    <location>
        <begin position="603"/>
        <end position="883"/>
    </location>
</feature>
<dbReference type="OrthoDB" id="1607253at2759"/>
<dbReference type="InterPro" id="IPR032675">
    <property type="entry name" value="LRR_dom_sf"/>
</dbReference>
<dbReference type="InterPro" id="IPR011009">
    <property type="entry name" value="Kinase-like_dom_sf"/>
</dbReference>
<evidence type="ECO:0000256" key="18">
    <source>
        <dbReference type="ARBA" id="ARBA00047899"/>
    </source>
</evidence>
<dbReference type="Gene3D" id="3.30.200.20">
    <property type="entry name" value="Phosphorylase Kinase, domain 1"/>
    <property type="match status" value="1"/>
</dbReference>
<reference evidence="24" key="1">
    <citation type="submission" date="2022-05" db="EMBL/GenBank/DDBJ databases">
        <title>The Musa troglodytarum L. genome provides insights into the mechanism of non-climacteric behaviour and enrichment of carotenoids.</title>
        <authorList>
            <person name="Wang J."/>
        </authorList>
    </citation>
    <scope>NUCLEOTIDE SEQUENCE</scope>
    <source>
        <tissue evidence="24">Leaf</tissue>
    </source>
</reference>
<feature type="region of interest" description="Disordered" evidence="21">
    <location>
        <begin position="454"/>
        <end position="488"/>
    </location>
</feature>
<feature type="chain" id="PRO_5039570304" description="non-specific serine/threonine protein kinase" evidence="22">
    <location>
        <begin position="32"/>
        <end position="957"/>
    </location>
</feature>
<comment type="catalytic activity">
    <reaction evidence="19">
        <text>L-seryl-[protein] + ATP = O-phospho-L-seryl-[protein] + ADP + H(+)</text>
        <dbReference type="Rhea" id="RHEA:17989"/>
        <dbReference type="Rhea" id="RHEA-COMP:9863"/>
        <dbReference type="Rhea" id="RHEA-COMP:11604"/>
        <dbReference type="ChEBI" id="CHEBI:15378"/>
        <dbReference type="ChEBI" id="CHEBI:29999"/>
        <dbReference type="ChEBI" id="CHEBI:30616"/>
        <dbReference type="ChEBI" id="CHEBI:83421"/>
        <dbReference type="ChEBI" id="CHEBI:456216"/>
        <dbReference type="EC" id="2.7.11.1"/>
    </reaction>
</comment>
<dbReference type="Proteomes" id="UP001055439">
    <property type="component" value="Chromosome 6"/>
</dbReference>
<dbReference type="GO" id="GO:0005886">
    <property type="term" value="C:plasma membrane"/>
    <property type="evidence" value="ECO:0007669"/>
    <property type="project" value="UniProtKB-SubCell"/>
</dbReference>
<comment type="catalytic activity">
    <reaction evidence="18">
        <text>L-threonyl-[protein] + ATP = O-phospho-L-threonyl-[protein] + ADP + H(+)</text>
        <dbReference type="Rhea" id="RHEA:46608"/>
        <dbReference type="Rhea" id="RHEA-COMP:11060"/>
        <dbReference type="Rhea" id="RHEA-COMP:11605"/>
        <dbReference type="ChEBI" id="CHEBI:15378"/>
        <dbReference type="ChEBI" id="CHEBI:30013"/>
        <dbReference type="ChEBI" id="CHEBI:30616"/>
        <dbReference type="ChEBI" id="CHEBI:61977"/>
        <dbReference type="ChEBI" id="CHEBI:456216"/>
        <dbReference type="EC" id="2.7.11.1"/>
    </reaction>
</comment>
<keyword evidence="8 22" id="KW-0732">Signal</keyword>
<dbReference type="Pfam" id="PF00560">
    <property type="entry name" value="LRR_1"/>
    <property type="match status" value="3"/>
</dbReference>
<keyword evidence="10 20" id="KW-0547">Nucleotide-binding</keyword>
<dbReference type="AlphaFoldDB" id="A0A9E7GA30"/>
<dbReference type="InterPro" id="IPR001245">
    <property type="entry name" value="Ser-Thr/Tyr_kinase_cat_dom"/>
</dbReference>
<keyword evidence="15" id="KW-1015">Disulfide bond</keyword>
<keyword evidence="6" id="KW-0808">Transferase</keyword>
<dbReference type="Pfam" id="PF08263">
    <property type="entry name" value="LRRNT_2"/>
    <property type="match status" value="2"/>
</dbReference>
<dbReference type="SMART" id="SM00369">
    <property type="entry name" value="LRR_TYP"/>
    <property type="match status" value="6"/>
</dbReference>
<dbReference type="FunFam" id="3.80.10.10:FF:000129">
    <property type="entry name" value="Leucine-rich repeat receptor-like kinase"/>
    <property type="match status" value="1"/>
</dbReference>
<evidence type="ECO:0000256" key="13">
    <source>
        <dbReference type="ARBA" id="ARBA00022989"/>
    </source>
</evidence>
<dbReference type="PROSITE" id="PS50011">
    <property type="entry name" value="PROTEIN_KINASE_DOM"/>
    <property type="match status" value="1"/>
</dbReference>
<comment type="subcellular location">
    <subcellularLocation>
        <location evidence="1">Cell membrane</location>
        <topology evidence="1">Single-pass membrane protein</topology>
    </subcellularLocation>
</comment>
<dbReference type="InterPro" id="IPR001611">
    <property type="entry name" value="Leu-rich_rpt"/>
</dbReference>
<keyword evidence="11" id="KW-0418">Kinase</keyword>
<dbReference type="InterPro" id="IPR003591">
    <property type="entry name" value="Leu-rich_rpt_typical-subtyp"/>
</dbReference>
<evidence type="ECO:0000256" key="15">
    <source>
        <dbReference type="ARBA" id="ARBA00023157"/>
    </source>
</evidence>
<evidence type="ECO:0000313" key="24">
    <source>
        <dbReference type="EMBL" id="URE08882.1"/>
    </source>
</evidence>
<evidence type="ECO:0000256" key="11">
    <source>
        <dbReference type="ARBA" id="ARBA00022777"/>
    </source>
</evidence>
<keyword evidence="4" id="KW-0723">Serine/threonine-protein kinase</keyword>
<feature type="binding site" evidence="20">
    <location>
        <position position="631"/>
    </location>
    <ligand>
        <name>ATP</name>
        <dbReference type="ChEBI" id="CHEBI:30616"/>
    </ligand>
</feature>
<evidence type="ECO:0000256" key="1">
    <source>
        <dbReference type="ARBA" id="ARBA00004162"/>
    </source>
</evidence>
<feature type="signal peptide" evidence="22">
    <location>
        <begin position="1"/>
        <end position="31"/>
    </location>
</feature>
<dbReference type="InterPro" id="IPR000719">
    <property type="entry name" value="Prot_kinase_dom"/>
</dbReference>
<evidence type="ECO:0000256" key="10">
    <source>
        <dbReference type="ARBA" id="ARBA00022741"/>
    </source>
</evidence>
<dbReference type="SUPFAM" id="SSF56112">
    <property type="entry name" value="Protein kinase-like (PK-like)"/>
    <property type="match status" value="1"/>
</dbReference>
<evidence type="ECO:0000256" key="9">
    <source>
        <dbReference type="ARBA" id="ARBA00022737"/>
    </source>
</evidence>
<dbReference type="PROSITE" id="PS00108">
    <property type="entry name" value="PROTEIN_KINASE_ST"/>
    <property type="match status" value="1"/>
</dbReference>
<evidence type="ECO:0000256" key="22">
    <source>
        <dbReference type="SAM" id="SignalP"/>
    </source>
</evidence>
<keyword evidence="7" id="KW-0812">Transmembrane</keyword>
<keyword evidence="25" id="KW-1185">Reference proteome</keyword>
<dbReference type="PROSITE" id="PS00107">
    <property type="entry name" value="PROTEIN_KINASE_ATP"/>
    <property type="match status" value="1"/>
</dbReference>
<evidence type="ECO:0000313" key="25">
    <source>
        <dbReference type="Proteomes" id="UP001055439"/>
    </source>
</evidence>
<dbReference type="InterPro" id="IPR052422">
    <property type="entry name" value="Auxin_Ser/Thr_Kinase"/>
</dbReference>
<evidence type="ECO:0000256" key="8">
    <source>
        <dbReference type="ARBA" id="ARBA00022729"/>
    </source>
</evidence>
<keyword evidence="13" id="KW-1133">Transmembrane helix</keyword>
<dbReference type="InterPro" id="IPR017441">
    <property type="entry name" value="Protein_kinase_ATP_BS"/>
</dbReference>
<evidence type="ECO:0000256" key="2">
    <source>
        <dbReference type="ARBA" id="ARBA00008684"/>
    </source>
</evidence>
<dbReference type="FunFam" id="3.30.200.20:FF:000226">
    <property type="entry name" value="receptor protein kinase TMK1"/>
    <property type="match status" value="1"/>
</dbReference>
<evidence type="ECO:0000256" key="21">
    <source>
        <dbReference type="SAM" id="MobiDB-lite"/>
    </source>
</evidence>
<feature type="region of interest" description="Disordered" evidence="21">
    <location>
        <begin position="935"/>
        <end position="957"/>
    </location>
</feature>
<keyword evidence="16" id="KW-0675">Receptor</keyword>
<keyword evidence="17" id="KW-0325">Glycoprotein</keyword>
<evidence type="ECO:0000256" key="5">
    <source>
        <dbReference type="ARBA" id="ARBA00022614"/>
    </source>
</evidence>
<dbReference type="SMART" id="SM00220">
    <property type="entry name" value="S_TKc"/>
    <property type="match status" value="1"/>
</dbReference>
<feature type="compositionally biased region" description="Low complexity" evidence="21">
    <location>
        <begin position="461"/>
        <end position="488"/>
    </location>
</feature>
<evidence type="ECO:0000256" key="14">
    <source>
        <dbReference type="ARBA" id="ARBA00023136"/>
    </source>
</evidence>
<dbReference type="InterPro" id="IPR013210">
    <property type="entry name" value="LRR_N_plant-typ"/>
</dbReference>
<evidence type="ECO:0000256" key="7">
    <source>
        <dbReference type="ARBA" id="ARBA00022692"/>
    </source>
</evidence>
<dbReference type="Gene3D" id="1.10.510.10">
    <property type="entry name" value="Transferase(Phosphotransferase) domain 1"/>
    <property type="match status" value="1"/>
</dbReference>
<dbReference type="PANTHER" id="PTHR47986">
    <property type="entry name" value="OSJNBA0070M12.3 PROTEIN"/>
    <property type="match status" value="1"/>
</dbReference>